<dbReference type="RefSeq" id="WP_147607209.1">
    <property type="nucleotide sequence ID" value="NZ_JAFIQO010000087.1"/>
</dbReference>
<evidence type="ECO:0000313" key="2">
    <source>
        <dbReference type="Proteomes" id="UP001315001"/>
    </source>
</evidence>
<dbReference type="InterPro" id="IPR027417">
    <property type="entry name" value="P-loop_NTPase"/>
</dbReference>
<accession>A0ABS3ZG72</accession>
<dbReference type="EMBL" id="JAFIQO010000087">
    <property type="protein sequence ID" value="MBP0056285.1"/>
    <property type="molecule type" value="Genomic_DNA"/>
</dbReference>
<protein>
    <submittedName>
        <fullName evidence="1">9-O-acetyl-N-acetylneuraminate esterase</fullName>
    </submittedName>
</protein>
<dbReference type="SUPFAM" id="SSF52540">
    <property type="entry name" value="P-loop containing nucleoside triphosphate hydrolases"/>
    <property type="match status" value="1"/>
</dbReference>
<proteinExistence type="predicted"/>
<keyword evidence="2" id="KW-1185">Reference proteome</keyword>
<sequence length="523" mass="60464">MPKYFNTTAICRPKEHYMVDITEKLKQIKRMVDAGQYFTINRARQYGKTTTLRALQAFLKDEYIVISLDFQMLSSADFSTEMAFVDAFSSELLDACEEVPNKISDDLNNLIGKRTTLSMLFRILSKWCGISSKGIILIIDEVDNASNNQIFLDFLAQIRGYYINRDVKPTFQSVILSSVYDIKNLKQKFENGAEPRRNSPWNIAADFLVDMSFSAKEIEGMLNEYESDYHTGMNTEISANLIYDYTAGYPFLVSKLCKLIDERVAGSKNFPEKTDAWTKAGIIEAVKLLLNEKNTLFESLVNKIQDYPQLHEIIYELLFNGKTILYNSLNPSIEAAEMFGFIKNNDGQVMVSNRIFETVLYNLFLAEEAINSNIAKAGLLDKNQFINHGHLNMRLVLEKFVTHFNDLFGDKAEKFIEEDGRRYFLLYLRPIINGTGNYYIESRTRNMERTDVIVDYLGEQFIIELKIWRGDAYNTRGEKQLWDYLSYYHLDKGYMLSFNFNKNKKIGVKELHLNGKTLIEATV</sequence>
<evidence type="ECO:0000313" key="1">
    <source>
        <dbReference type="EMBL" id="MBP0056285.1"/>
    </source>
</evidence>
<dbReference type="Gene3D" id="3.40.50.300">
    <property type="entry name" value="P-loop containing nucleotide triphosphate hydrolases"/>
    <property type="match status" value="1"/>
</dbReference>
<organism evidence="1 2">
    <name type="scientific">Anaerobutyricum soehngenii</name>
    <dbReference type="NCBI Taxonomy" id="105843"/>
    <lineage>
        <taxon>Bacteria</taxon>
        <taxon>Bacillati</taxon>
        <taxon>Bacillota</taxon>
        <taxon>Clostridia</taxon>
        <taxon>Lachnospirales</taxon>
        <taxon>Lachnospiraceae</taxon>
        <taxon>Anaerobutyricum</taxon>
    </lineage>
</organism>
<reference evidence="1 2" key="1">
    <citation type="submission" date="2021-02" db="EMBL/GenBank/DDBJ databases">
        <title>Lactate utilizing bacteria of the human gut.</title>
        <authorList>
            <person name="Sheridan P.O."/>
        </authorList>
    </citation>
    <scope>NUCLEOTIDE SEQUENCE [LARGE SCALE GENOMIC DNA]</scope>
    <source>
        <strain evidence="1 2">HTF-83D</strain>
    </source>
</reference>
<comment type="caution">
    <text evidence="1">The sequence shown here is derived from an EMBL/GenBank/DDBJ whole genome shotgun (WGS) entry which is preliminary data.</text>
</comment>
<dbReference type="Proteomes" id="UP001315001">
    <property type="component" value="Unassembled WGS sequence"/>
</dbReference>
<name>A0ABS3ZG72_9FIRM</name>
<gene>
    <name evidence="1" type="ORF">JYQ75_02525</name>
</gene>